<gene>
    <name evidence="1" type="ORF">ES288_D07G169900v1</name>
</gene>
<reference evidence="1 2" key="1">
    <citation type="submission" date="2019-06" db="EMBL/GenBank/DDBJ databases">
        <title>WGS assembly of Gossypium darwinii.</title>
        <authorList>
            <person name="Chen Z.J."/>
            <person name="Sreedasyam A."/>
            <person name="Ando A."/>
            <person name="Song Q."/>
            <person name="De L."/>
            <person name="Hulse-Kemp A."/>
            <person name="Ding M."/>
            <person name="Ye W."/>
            <person name="Kirkbride R."/>
            <person name="Jenkins J."/>
            <person name="Plott C."/>
            <person name="Lovell J."/>
            <person name="Lin Y.-M."/>
            <person name="Vaughn R."/>
            <person name="Liu B."/>
            <person name="Li W."/>
            <person name="Simpson S."/>
            <person name="Scheffler B."/>
            <person name="Saski C."/>
            <person name="Grover C."/>
            <person name="Hu G."/>
            <person name="Conover J."/>
            <person name="Carlson J."/>
            <person name="Shu S."/>
            <person name="Boston L."/>
            <person name="Williams M."/>
            <person name="Peterson D."/>
            <person name="Mcgee K."/>
            <person name="Jones D."/>
            <person name="Wendel J."/>
            <person name="Stelly D."/>
            <person name="Grimwood J."/>
            <person name="Schmutz J."/>
        </authorList>
    </citation>
    <scope>NUCLEOTIDE SEQUENCE [LARGE SCALE GENOMIC DNA]</scope>
    <source>
        <strain evidence="1">1808015.09</strain>
    </source>
</reference>
<accession>A0A5D2BXB0</accession>
<proteinExistence type="predicted"/>
<sequence>LFTIILVRLIKSRINNIYIYICGEAFKLRTRDDFTMRVLPQLGSHSLYSFDQMMAPRGVEILGIVDPLVKVRMKGKGLFNYHLIRCNTKEIAIQR</sequence>
<feature type="non-terminal residue" evidence="1">
    <location>
        <position position="1"/>
    </location>
</feature>
<organism evidence="1 2">
    <name type="scientific">Gossypium darwinii</name>
    <name type="common">Darwin's cotton</name>
    <name type="synonym">Gossypium barbadense var. darwinii</name>
    <dbReference type="NCBI Taxonomy" id="34276"/>
    <lineage>
        <taxon>Eukaryota</taxon>
        <taxon>Viridiplantae</taxon>
        <taxon>Streptophyta</taxon>
        <taxon>Embryophyta</taxon>
        <taxon>Tracheophyta</taxon>
        <taxon>Spermatophyta</taxon>
        <taxon>Magnoliopsida</taxon>
        <taxon>eudicotyledons</taxon>
        <taxon>Gunneridae</taxon>
        <taxon>Pentapetalae</taxon>
        <taxon>rosids</taxon>
        <taxon>malvids</taxon>
        <taxon>Malvales</taxon>
        <taxon>Malvaceae</taxon>
        <taxon>Malvoideae</taxon>
        <taxon>Gossypium</taxon>
    </lineage>
</organism>
<evidence type="ECO:0000313" key="1">
    <source>
        <dbReference type="EMBL" id="TYG61699.1"/>
    </source>
</evidence>
<name>A0A5D2BXB0_GOSDA</name>
<dbReference type="AlphaFoldDB" id="A0A5D2BXB0"/>
<keyword evidence="2" id="KW-1185">Reference proteome</keyword>
<dbReference type="EMBL" id="CM017707">
    <property type="protein sequence ID" value="TYG61699.1"/>
    <property type="molecule type" value="Genomic_DNA"/>
</dbReference>
<evidence type="ECO:0000313" key="2">
    <source>
        <dbReference type="Proteomes" id="UP000323506"/>
    </source>
</evidence>
<protein>
    <submittedName>
        <fullName evidence="1">Uncharacterized protein</fullName>
    </submittedName>
</protein>
<dbReference type="Proteomes" id="UP000323506">
    <property type="component" value="Chromosome D07"/>
</dbReference>